<evidence type="ECO:0000313" key="2">
    <source>
        <dbReference type="EMBL" id="CDW37223.1"/>
    </source>
</evidence>
<organism evidence="2">
    <name type="scientific">Lepeophtheirus salmonis</name>
    <name type="common">Salmon louse</name>
    <name type="synonym">Caligus salmonis</name>
    <dbReference type="NCBI Taxonomy" id="72036"/>
    <lineage>
        <taxon>Eukaryota</taxon>
        <taxon>Metazoa</taxon>
        <taxon>Ecdysozoa</taxon>
        <taxon>Arthropoda</taxon>
        <taxon>Crustacea</taxon>
        <taxon>Multicrustacea</taxon>
        <taxon>Hexanauplia</taxon>
        <taxon>Copepoda</taxon>
        <taxon>Siphonostomatoida</taxon>
        <taxon>Caligidae</taxon>
        <taxon>Lepeophtheirus</taxon>
    </lineage>
</organism>
<reference evidence="2" key="1">
    <citation type="submission" date="2014-05" db="EMBL/GenBank/DDBJ databases">
        <authorList>
            <person name="Chronopoulou M."/>
        </authorList>
    </citation>
    <scope>NUCLEOTIDE SEQUENCE</scope>
    <source>
        <tissue evidence="2">Whole organism</tissue>
    </source>
</reference>
<dbReference type="EMBL" id="HACA01019862">
    <property type="protein sequence ID" value="CDW37223.1"/>
    <property type="molecule type" value="Transcribed_RNA"/>
</dbReference>
<protein>
    <submittedName>
        <fullName evidence="2">Uncharacterized protein</fullName>
    </submittedName>
</protein>
<proteinExistence type="predicted"/>
<feature type="transmembrane region" description="Helical" evidence="1">
    <location>
        <begin position="21"/>
        <end position="38"/>
    </location>
</feature>
<sequence length="70" mass="8377">GRGKKAFNSIISSSSYRFKEALHNLSVYIYIYYFFTYFKDLDVSRHTKYTHTFESLVCDKQLLLLLRIII</sequence>
<dbReference type="AlphaFoldDB" id="A0A0K2UG73"/>
<name>A0A0K2UG73_LEPSM</name>
<keyword evidence="1" id="KW-1133">Transmembrane helix</keyword>
<feature type="non-terminal residue" evidence="2">
    <location>
        <position position="1"/>
    </location>
</feature>
<accession>A0A0K2UG73</accession>
<keyword evidence="1" id="KW-0472">Membrane</keyword>
<keyword evidence="1" id="KW-0812">Transmembrane</keyword>
<evidence type="ECO:0000256" key="1">
    <source>
        <dbReference type="SAM" id="Phobius"/>
    </source>
</evidence>